<evidence type="ECO:0000256" key="3">
    <source>
        <dbReference type="ARBA" id="ARBA00022692"/>
    </source>
</evidence>
<dbReference type="RefSeq" id="WP_206712856.1">
    <property type="nucleotide sequence ID" value="NZ_CP071091.1"/>
</dbReference>
<evidence type="ECO:0000256" key="5">
    <source>
        <dbReference type="ARBA" id="ARBA00022989"/>
    </source>
</evidence>
<keyword evidence="6 8" id="KW-0472">Membrane</keyword>
<feature type="transmembrane region" description="Helical" evidence="8">
    <location>
        <begin position="86"/>
        <end position="111"/>
    </location>
</feature>
<dbReference type="EMBL" id="CP071091">
    <property type="protein sequence ID" value="QSQ11096.1"/>
    <property type="molecule type" value="Genomic_DNA"/>
</dbReference>
<dbReference type="NCBIfam" id="TIGR03462">
    <property type="entry name" value="CarR_dom_SF"/>
    <property type="match status" value="1"/>
</dbReference>
<dbReference type="Proteomes" id="UP000663090">
    <property type="component" value="Chromosome"/>
</dbReference>
<keyword evidence="5 8" id="KW-1133">Transmembrane helix</keyword>
<dbReference type="InterPro" id="IPR017825">
    <property type="entry name" value="Lycopene_cyclase_dom"/>
</dbReference>
<keyword evidence="4" id="KW-0125">Carotenoid biosynthesis</keyword>
<protein>
    <submittedName>
        <fullName evidence="10">Lycopene cyclase domain-containing protein</fullName>
    </submittedName>
</protein>
<evidence type="ECO:0000259" key="9">
    <source>
        <dbReference type="Pfam" id="PF18916"/>
    </source>
</evidence>
<feature type="transmembrane region" description="Helical" evidence="8">
    <location>
        <begin position="6"/>
        <end position="29"/>
    </location>
</feature>
<reference evidence="10 11" key="1">
    <citation type="submission" date="2021-02" db="EMBL/GenBank/DDBJ databases">
        <title>De Novo genome assembly of isolated myxobacteria.</title>
        <authorList>
            <person name="Stevens D.C."/>
        </authorList>
    </citation>
    <scope>NUCLEOTIDE SEQUENCE [LARGE SCALE GENOMIC DNA]</scope>
    <source>
        <strain evidence="10 11">SCHIC003</strain>
    </source>
</reference>
<evidence type="ECO:0000313" key="11">
    <source>
        <dbReference type="Proteomes" id="UP000663090"/>
    </source>
</evidence>
<keyword evidence="11" id="KW-1185">Reference proteome</keyword>
<evidence type="ECO:0000256" key="4">
    <source>
        <dbReference type="ARBA" id="ARBA00022746"/>
    </source>
</evidence>
<evidence type="ECO:0000313" key="10">
    <source>
        <dbReference type="EMBL" id="QSQ11096.1"/>
    </source>
</evidence>
<comment type="subcellular location">
    <subcellularLocation>
        <location evidence="1">Membrane</location>
        <topology evidence="1">Multi-pass membrane protein</topology>
    </subcellularLocation>
</comment>
<evidence type="ECO:0000256" key="1">
    <source>
        <dbReference type="ARBA" id="ARBA00004141"/>
    </source>
</evidence>
<accession>A0ABX7MXH7</accession>
<evidence type="ECO:0000256" key="6">
    <source>
        <dbReference type="ARBA" id="ARBA00023136"/>
    </source>
</evidence>
<name>A0ABX7MXH7_9BACT</name>
<proteinExistence type="predicted"/>
<organism evidence="10 11">
    <name type="scientific">Myxococcus landrumensis</name>
    <dbReference type="NCBI Taxonomy" id="2813577"/>
    <lineage>
        <taxon>Bacteria</taxon>
        <taxon>Pseudomonadati</taxon>
        <taxon>Myxococcota</taxon>
        <taxon>Myxococcia</taxon>
        <taxon>Myxococcales</taxon>
        <taxon>Cystobacterineae</taxon>
        <taxon>Myxococcaceae</taxon>
        <taxon>Myxococcus</taxon>
    </lineage>
</organism>
<feature type="domain" description="Lycopene cyclase" evidence="9">
    <location>
        <begin position="20"/>
        <end position="97"/>
    </location>
</feature>
<evidence type="ECO:0000256" key="8">
    <source>
        <dbReference type="SAM" id="Phobius"/>
    </source>
</evidence>
<dbReference type="Pfam" id="PF18916">
    <property type="entry name" value="Lycopene_cyc"/>
    <property type="match status" value="1"/>
</dbReference>
<evidence type="ECO:0000256" key="7">
    <source>
        <dbReference type="ARBA" id="ARBA00023235"/>
    </source>
</evidence>
<comment type="pathway">
    <text evidence="2">Carotenoid biosynthesis.</text>
</comment>
<keyword evidence="7" id="KW-0413">Isomerase</keyword>
<evidence type="ECO:0000256" key="2">
    <source>
        <dbReference type="ARBA" id="ARBA00004829"/>
    </source>
</evidence>
<keyword evidence="3 8" id="KW-0812">Transmembrane</keyword>
<gene>
    <name evidence="10" type="ORF">JY572_22005</name>
</gene>
<sequence>MMETRWAYLIHLLGWTLPIILFQLGMLVHHYKDRSGAVLRAVLPPAVIVGLYLAVADHLAITTGIWNFGDGLHLGVYLGVVPLEEVIFFLVTSVLVSLGLALFTGLVELLAKKPEARAP</sequence>